<organism evidence="1 3">
    <name type="scientific">Acidithiobacillus caldus</name>
    <dbReference type="NCBI Taxonomy" id="33059"/>
    <lineage>
        <taxon>Bacteria</taxon>
        <taxon>Pseudomonadati</taxon>
        <taxon>Pseudomonadota</taxon>
        <taxon>Acidithiobacillia</taxon>
        <taxon>Acidithiobacillales</taxon>
        <taxon>Acidithiobacillaceae</taxon>
        <taxon>Acidithiobacillus</taxon>
    </lineage>
</organism>
<evidence type="ECO:0000313" key="1">
    <source>
        <dbReference type="EMBL" id="OFC36383.1"/>
    </source>
</evidence>
<reference evidence="3 4" key="1">
    <citation type="submission" date="2016-06" db="EMBL/GenBank/DDBJ databases">
        <title>Gene turnover analysis identifies the evolutionary adaptation of the extremophile Acidithiobacillus caldus.</title>
        <authorList>
            <person name="Zhang X."/>
        </authorList>
    </citation>
    <scope>NUCLEOTIDE SEQUENCE [LARGE SCALE GENOMIC DNA]</scope>
    <source>
        <strain evidence="1 3">DX</strain>
        <strain evidence="2 4">S1</strain>
    </source>
</reference>
<gene>
    <name evidence="1" type="ORF">BAE27_06285</name>
    <name evidence="2" type="ORF">BAE30_02705</name>
</gene>
<dbReference type="Proteomes" id="UP000175707">
    <property type="component" value="Unassembled WGS sequence"/>
</dbReference>
<evidence type="ECO:0000313" key="4">
    <source>
        <dbReference type="Proteomes" id="UP000175707"/>
    </source>
</evidence>
<name>A0A1E7YNG0_9PROT</name>
<accession>A0A1E7YNG0</accession>
<protein>
    <submittedName>
        <fullName evidence="1">Uncharacterized protein</fullName>
    </submittedName>
</protein>
<proteinExistence type="predicted"/>
<dbReference type="AlphaFoldDB" id="A0A1E7YNG0"/>
<dbReference type="EMBL" id="LZYE01000162">
    <property type="protein sequence ID" value="OFC36383.1"/>
    <property type="molecule type" value="Genomic_DNA"/>
</dbReference>
<comment type="caution">
    <text evidence="1">The sequence shown here is derived from an EMBL/GenBank/DDBJ whole genome shotgun (WGS) entry which is preliminary data.</text>
</comment>
<dbReference type="Proteomes" id="UP000175616">
    <property type="component" value="Unassembled WGS sequence"/>
</dbReference>
<dbReference type="EMBL" id="LZYH01000278">
    <property type="protein sequence ID" value="OFC62178.1"/>
    <property type="molecule type" value="Genomic_DNA"/>
</dbReference>
<evidence type="ECO:0000313" key="3">
    <source>
        <dbReference type="Proteomes" id="UP000175616"/>
    </source>
</evidence>
<sequence>MSQVRKTEKKIAISTTSDLIAADYKIAVFDGEEISLEASDNAEAILAAMFATDEEYLYAMAHVDGELQRVGWVRFIYGNNGFDVINDCTTNLEGALTDTLALAERLELQHRKE</sequence>
<evidence type="ECO:0000313" key="2">
    <source>
        <dbReference type="EMBL" id="OFC62178.1"/>
    </source>
</evidence>